<sequence length="211" mass="23106">MDAIGTRQRTNTPLFTYRIRVIGRKPMKCCVADTLVGSECYWLFDWKHDSSHSQFSPLVRLSHVSFYLVIRLFGLEAKLQSGAPDCIGRASSVLQTSVSLSRPSLKILLCLCLRGLQHWVFHSGASLAADLVDTHMAAARCRVYFCSASPLLPRGESLALMGCGAALAALSPGRRAGEERSDAVPVSPLNLTVSRTLERRLEVSTFQGPRA</sequence>
<organism evidence="1 2">
    <name type="scientific">Synaphobranchus kaupii</name>
    <name type="common">Kaup's arrowtooth eel</name>
    <dbReference type="NCBI Taxonomy" id="118154"/>
    <lineage>
        <taxon>Eukaryota</taxon>
        <taxon>Metazoa</taxon>
        <taxon>Chordata</taxon>
        <taxon>Craniata</taxon>
        <taxon>Vertebrata</taxon>
        <taxon>Euteleostomi</taxon>
        <taxon>Actinopterygii</taxon>
        <taxon>Neopterygii</taxon>
        <taxon>Teleostei</taxon>
        <taxon>Anguilliformes</taxon>
        <taxon>Synaphobranchidae</taxon>
        <taxon>Synaphobranchus</taxon>
    </lineage>
</organism>
<accession>A0A9Q1GCG3</accession>
<gene>
    <name evidence="1" type="ORF">SKAU_G00023980</name>
</gene>
<reference evidence="1" key="1">
    <citation type="journal article" date="2023" name="Science">
        <title>Genome structures resolve the early diversification of teleost fishes.</title>
        <authorList>
            <person name="Parey E."/>
            <person name="Louis A."/>
            <person name="Montfort J."/>
            <person name="Bouchez O."/>
            <person name="Roques C."/>
            <person name="Iampietro C."/>
            <person name="Lluch J."/>
            <person name="Castinel A."/>
            <person name="Donnadieu C."/>
            <person name="Desvignes T."/>
            <person name="Floi Bucao C."/>
            <person name="Jouanno E."/>
            <person name="Wen M."/>
            <person name="Mejri S."/>
            <person name="Dirks R."/>
            <person name="Jansen H."/>
            <person name="Henkel C."/>
            <person name="Chen W.J."/>
            <person name="Zahm M."/>
            <person name="Cabau C."/>
            <person name="Klopp C."/>
            <person name="Thompson A.W."/>
            <person name="Robinson-Rechavi M."/>
            <person name="Braasch I."/>
            <person name="Lecointre G."/>
            <person name="Bobe J."/>
            <person name="Postlethwait J.H."/>
            <person name="Berthelot C."/>
            <person name="Roest Crollius H."/>
            <person name="Guiguen Y."/>
        </authorList>
    </citation>
    <scope>NUCLEOTIDE SEQUENCE</scope>
    <source>
        <strain evidence="1">WJC10195</strain>
    </source>
</reference>
<proteinExistence type="predicted"/>
<protein>
    <submittedName>
        <fullName evidence="1">Uncharacterized protein</fullName>
    </submittedName>
</protein>
<dbReference type="Proteomes" id="UP001152622">
    <property type="component" value="Chromosome 1"/>
</dbReference>
<comment type="caution">
    <text evidence="1">The sequence shown here is derived from an EMBL/GenBank/DDBJ whole genome shotgun (WGS) entry which is preliminary data.</text>
</comment>
<keyword evidence="2" id="KW-1185">Reference proteome</keyword>
<dbReference type="EMBL" id="JAINUF010000001">
    <property type="protein sequence ID" value="KAJ8381620.1"/>
    <property type="molecule type" value="Genomic_DNA"/>
</dbReference>
<evidence type="ECO:0000313" key="2">
    <source>
        <dbReference type="Proteomes" id="UP001152622"/>
    </source>
</evidence>
<name>A0A9Q1GCG3_SYNKA</name>
<dbReference type="AlphaFoldDB" id="A0A9Q1GCG3"/>
<evidence type="ECO:0000313" key="1">
    <source>
        <dbReference type="EMBL" id="KAJ8381620.1"/>
    </source>
</evidence>